<dbReference type="Proteomes" id="UP000004018">
    <property type="component" value="Unassembled WGS sequence"/>
</dbReference>
<reference evidence="2" key="2">
    <citation type="submission" date="2009-12" db="EMBL/GenBank/DDBJ databases">
        <authorList>
            <person name="Madupu R."/>
            <person name="Durkin A.S."/>
            <person name="Torralba M."/>
            <person name="Methe B."/>
            <person name="Sutton G.G."/>
            <person name="Strausberg R.L."/>
            <person name="Nelson K.E."/>
        </authorList>
    </citation>
    <scope>NUCLEOTIDE SEQUENCE</scope>
    <source>
        <strain evidence="2">28L</strain>
    </source>
</reference>
<keyword evidence="1" id="KW-1133">Transmembrane helix</keyword>
<dbReference type="EMBL" id="AFIJ01000032">
    <property type="protein sequence ID" value="EGL39858.1"/>
    <property type="molecule type" value="Genomic_DNA"/>
</dbReference>
<feature type="transmembrane region" description="Helical" evidence="1">
    <location>
        <begin position="91"/>
        <end position="109"/>
    </location>
</feature>
<dbReference type="InterPro" id="IPR008523">
    <property type="entry name" value="DUF805"/>
</dbReference>
<accession>D3LVC2</accession>
<evidence type="ECO:0000313" key="3">
    <source>
        <dbReference type="EMBL" id="EGL39858.1"/>
    </source>
</evidence>
<dbReference type="OrthoDB" id="9812349at2"/>
<sequence>MKEKKKIRLKKRSEQEIKLRRGFELPARAGNGTVSFTSIGDLRAKYFRTEGRLARRPFILRTLVLMAAQVLYSLILYSRFVESLLIGRQDLAILFFIIFIILSIPVVVAEFSLGVRRCHDLNIQGAAFIIPLFFYLSLYILPLVKNVLLWNVFLAAAAVMYLCLFTVNKKDKDNIYGEDREV</sequence>
<dbReference type="STRING" id="699218.HMPREF0889_0244"/>
<evidence type="ECO:0000256" key="1">
    <source>
        <dbReference type="SAM" id="Phobius"/>
    </source>
</evidence>
<evidence type="ECO:0000313" key="2">
    <source>
        <dbReference type="EMBL" id="EFD93849.1"/>
    </source>
</evidence>
<feature type="transmembrane region" description="Helical" evidence="1">
    <location>
        <begin position="147"/>
        <end position="167"/>
    </location>
</feature>
<dbReference type="AlphaFoldDB" id="D3LVC2"/>
<evidence type="ECO:0008006" key="6">
    <source>
        <dbReference type="Google" id="ProtNLM"/>
    </source>
</evidence>
<evidence type="ECO:0000313" key="5">
    <source>
        <dbReference type="Proteomes" id="UP000004018"/>
    </source>
</evidence>
<proteinExistence type="predicted"/>
<keyword evidence="1" id="KW-0812">Transmembrane</keyword>
<evidence type="ECO:0000313" key="4">
    <source>
        <dbReference type="Proteomes" id="UP000003242"/>
    </source>
</evidence>
<dbReference type="Pfam" id="PF05656">
    <property type="entry name" value="DUF805"/>
    <property type="match status" value="1"/>
</dbReference>
<organism evidence="2 4">
    <name type="scientific">Megasphaera lornae</name>
    <dbReference type="NCBI Taxonomy" id="1000568"/>
    <lineage>
        <taxon>Bacteria</taxon>
        <taxon>Bacillati</taxon>
        <taxon>Bacillota</taxon>
        <taxon>Negativicutes</taxon>
        <taxon>Veillonellales</taxon>
        <taxon>Veillonellaceae</taxon>
        <taxon>Megasphaera</taxon>
    </lineage>
</organism>
<keyword evidence="5" id="KW-1185">Reference proteome</keyword>
<dbReference type="eggNOG" id="COG3152">
    <property type="taxonomic scope" value="Bacteria"/>
</dbReference>
<name>D3LVC2_9FIRM</name>
<gene>
    <name evidence="2" type="ORF">HMPREF0889_0244</name>
    <name evidence="3" type="ORF">HMPREF1039_0304</name>
</gene>
<dbReference type="GO" id="GO:0016020">
    <property type="term" value="C:membrane"/>
    <property type="evidence" value="ECO:0007669"/>
    <property type="project" value="InterPro"/>
</dbReference>
<feature type="transmembrane region" description="Helical" evidence="1">
    <location>
        <begin position="58"/>
        <end position="79"/>
    </location>
</feature>
<dbReference type="Proteomes" id="UP000003242">
    <property type="component" value="Unassembled WGS sequence"/>
</dbReference>
<keyword evidence="1" id="KW-0472">Membrane</keyword>
<dbReference type="RefSeq" id="WP_007391230.1">
    <property type="nucleotide sequence ID" value="NZ_ADGP01000020.1"/>
</dbReference>
<dbReference type="EMBL" id="ADGP01000020">
    <property type="protein sequence ID" value="EFD93849.1"/>
    <property type="molecule type" value="Genomic_DNA"/>
</dbReference>
<comment type="caution">
    <text evidence="2">The sequence shown here is derived from an EMBL/GenBank/DDBJ whole genome shotgun (WGS) entry which is preliminary data.</text>
</comment>
<reference evidence="3 5" key="3">
    <citation type="submission" date="2011-04" db="EMBL/GenBank/DDBJ databases">
        <authorList>
            <person name="Harkins D.M."/>
            <person name="Madupu R."/>
            <person name="Durkin A.S."/>
            <person name="Torralba M."/>
            <person name="Methe B."/>
            <person name="Sutton G.G."/>
            <person name="Nelson K.E."/>
        </authorList>
    </citation>
    <scope>NUCLEOTIDE SEQUENCE [LARGE SCALE GENOMIC DNA]</scope>
    <source>
        <strain evidence="3 5">UPII 199-6</strain>
    </source>
</reference>
<protein>
    <recommendedName>
        <fullName evidence="6">DUF805 domain-containing protein</fullName>
    </recommendedName>
</protein>
<feature type="transmembrane region" description="Helical" evidence="1">
    <location>
        <begin position="121"/>
        <end position="141"/>
    </location>
</feature>
<reference evidence="4" key="1">
    <citation type="submission" date="2009-12" db="EMBL/GenBank/DDBJ databases">
        <title>Sequence of Clostridiales genomosp. BVAB3 str. UPII9-5.</title>
        <authorList>
            <person name="Madupu R."/>
            <person name="Durkin A.S."/>
            <person name="Torralba M."/>
            <person name="Methe B."/>
            <person name="Sutton G.G."/>
            <person name="Strausberg R.L."/>
            <person name="Nelson K.E."/>
        </authorList>
    </citation>
    <scope>NUCLEOTIDE SEQUENCE [LARGE SCALE GENOMIC DNA]</scope>
    <source>
        <strain evidence="4">28L</strain>
    </source>
</reference>